<evidence type="ECO:0000313" key="2">
    <source>
        <dbReference type="Proteomes" id="UP000786662"/>
    </source>
</evidence>
<comment type="caution">
    <text evidence="1">The sequence shown here is derived from an EMBL/GenBank/DDBJ whole genome shotgun (WGS) entry which is preliminary data.</text>
</comment>
<sequence>MKLGEIINRRPNKRLHSKEHLLAEDISVLMAEPKKFAAYLGIARLYYESDLRALAKRVLEKKDLPMAARGKYFFGALKGLTKKPRT</sequence>
<reference evidence="1" key="1">
    <citation type="submission" date="2020-07" db="EMBL/GenBank/DDBJ databases">
        <title>Huge and variable diversity of episymbiotic CPR bacteria and DPANN archaea in groundwater ecosystems.</title>
        <authorList>
            <person name="He C.Y."/>
            <person name="Keren R."/>
            <person name="Whittaker M."/>
            <person name="Farag I.F."/>
            <person name="Doudna J."/>
            <person name="Cate J.H.D."/>
            <person name="Banfield J.F."/>
        </authorList>
    </citation>
    <scope>NUCLEOTIDE SEQUENCE</scope>
    <source>
        <strain evidence="1">NC_groundwater_191_Ag_S-0.1um_45_8</strain>
    </source>
</reference>
<proteinExistence type="predicted"/>
<dbReference type="EMBL" id="JACOYY010000031">
    <property type="protein sequence ID" value="MBI2052237.1"/>
    <property type="molecule type" value="Genomic_DNA"/>
</dbReference>
<dbReference type="AlphaFoldDB" id="A0A9D6HSI4"/>
<dbReference type="Proteomes" id="UP000786662">
    <property type="component" value="Unassembled WGS sequence"/>
</dbReference>
<accession>A0A9D6HSI4</accession>
<name>A0A9D6HSI4_9BACT</name>
<evidence type="ECO:0000313" key="1">
    <source>
        <dbReference type="EMBL" id="MBI2052237.1"/>
    </source>
</evidence>
<protein>
    <submittedName>
        <fullName evidence="1">Uncharacterized protein</fullName>
    </submittedName>
</protein>
<gene>
    <name evidence="1" type="ORF">HYT38_00970</name>
</gene>
<organism evidence="1 2">
    <name type="scientific">Candidatus Sungiibacteriota bacterium</name>
    <dbReference type="NCBI Taxonomy" id="2750080"/>
    <lineage>
        <taxon>Bacteria</taxon>
        <taxon>Candidatus Sungiibacteriota</taxon>
    </lineage>
</organism>